<proteinExistence type="predicted"/>
<dbReference type="InterPro" id="IPR013216">
    <property type="entry name" value="Methyltransf_11"/>
</dbReference>
<dbReference type="GO" id="GO:0032259">
    <property type="term" value="P:methylation"/>
    <property type="evidence" value="ECO:0007669"/>
    <property type="project" value="UniProtKB-KW"/>
</dbReference>
<sequence>MHDEFSAQVDPRWLKLMTSAREWLAGPLGQLLLEQERVLIDEELKRHFGSYLVHYGPHPTAPANCGQLRHAVRIGPPLGDVDIVCEEGAWPLSEHAADVVLLQHGLDFSLAPHRLLREAALSVRPGGHLVLVGINPWSLWGVRHYLARDALRKARCFGPSRVGDWLSVLGFALEKRRFGCYRPPLSSPKWQQRLAWMEQGEAEPNCEQAAGAGFYLLSARKLMFGLRPVPQARKEPRGKLVPMPVAKISRRESSESNE</sequence>
<name>A0A178LCG3_9PSED</name>
<dbReference type="InterPro" id="IPR029063">
    <property type="entry name" value="SAM-dependent_MTases_sf"/>
</dbReference>
<feature type="compositionally biased region" description="Basic and acidic residues" evidence="1">
    <location>
        <begin position="249"/>
        <end position="258"/>
    </location>
</feature>
<dbReference type="EMBL" id="LWCR01000034">
    <property type="protein sequence ID" value="OAN26583.1"/>
    <property type="molecule type" value="Genomic_DNA"/>
</dbReference>
<gene>
    <name evidence="3" type="ORF">A4V15_05345</name>
</gene>
<dbReference type="OrthoDB" id="6191410at2"/>
<dbReference type="Pfam" id="PF08241">
    <property type="entry name" value="Methyltransf_11"/>
    <property type="match status" value="1"/>
</dbReference>
<dbReference type="RefSeq" id="WP_064308699.1">
    <property type="nucleotide sequence ID" value="NZ_LWCR01000034.1"/>
</dbReference>
<dbReference type="Gene3D" id="3.40.50.150">
    <property type="entry name" value="Vaccinia Virus protein VP39"/>
    <property type="match status" value="1"/>
</dbReference>
<reference evidence="3 4" key="1">
    <citation type="submission" date="2016-04" db="EMBL/GenBank/DDBJ databases">
        <title>Draft Genome Sequences of Staphylococcus capitis Strain H36, S. capitis Strain H65, S. cohnii Strain H62, S. hominis Strain H69, Mycobacterium iranicum Strain H39, Plantibacter sp. Strain H53, Pseudomonas oryzihabitans Strain H72, and Microbacterium sp. Strain H83, isolated from residential settings.</title>
        <authorList>
            <person name="Lymperopoulou D."/>
            <person name="Adams R.I."/>
            <person name="Lindow S."/>
            <person name="Coil D.A."/>
            <person name="Jospin G."/>
            <person name="Eisen J.A."/>
        </authorList>
    </citation>
    <scope>NUCLEOTIDE SEQUENCE [LARGE SCALE GENOMIC DNA]</scope>
    <source>
        <strain evidence="3 4">H72</strain>
    </source>
</reference>
<feature type="domain" description="Methyltransferase type 11" evidence="2">
    <location>
        <begin position="77"/>
        <end position="131"/>
    </location>
</feature>
<dbReference type="Proteomes" id="UP000078356">
    <property type="component" value="Unassembled WGS sequence"/>
</dbReference>
<organism evidence="3 4">
    <name type="scientific">Pseudomonas oryzihabitans</name>
    <dbReference type="NCBI Taxonomy" id="47885"/>
    <lineage>
        <taxon>Bacteria</taxon>
        <taxon>Pseudomonadati</taxon>
        <taxon>Pseudomonadota</taxon>
        <taxon>Gammaproteobacteria</taxon>
        <taxon>Pseudomonadales</taxon>
        <taxon>Pseudomonadaceae</taxon>
        <taxon>Pseudomonas</taxon>
    </lineage>
</organism>
<evidence type="ECO:0000259" key="2">
    <source>
        <dbReference type="Pfam" id="PF08241"/>
    </source>
</evidence>
<dbReference type="GO" id="GO:0008757">
    <property type="term" value="F:S-adenosylmethionine-dependent methyltransferase activity"/>
    <property type="evidence" value="ECO:0007669"/>
    <property type="project" value="InterPro"/>
</dbReference>
<accession>A0A178LCG3</accession>
<evidence type="ECO:0000313" key="3">
    <source>
        <dbReference type="EMBL" id="OAN26583.1"/>
    </source>
</evidence>
<evidence type="ECO:0000256" key="1">
    <source>
        <dbReference type="SAM" id="MobiDB-lite"/>
    </source>
</evidence>
<comment type="caution">
    <text evidence="3">The sequence shown here is derived from an EMBL/GenBank/DDBJ whole genome shotgun (WGS) entry which is preliminary data.</text>
</comment>
<evidence type="ECO:0000313" key="4">
    <source>
        <dbReference type="Proteomes" id="UP000078356"/>
    </source>
</evidence>
<dbReference type="SUPFAM" id="SSF53335">
    <property type="entry name" value="S-adenosyl-L-methionine-dependent methyltransferases"/>
    <property type="match status" value="1"/>
</dbReference>
<dbReference type="AlphaFoldDB" id="A0A178LCG3"/>
<keyword evidence="3" id="KW-0489">Methyltransferase</keyword>
<feature type="region of interest" description="Disordered" evidence="1">
    <location>
        <begin position="235"/>
        <end position="258"/>
    </location>
</feature>
<keyword evidence="3" id="KW-0808">Transferase</keyword>
<protein>
    <submittedName>
        <fullName evidence="3">SAM-dependent methyltransferase</fullName>
    </submittedName>
</protein>